<dbReference type="PANTHER" id="PTHR42839:SF2">
    <property type="entry name" value="ISOCHORISMATE SYNTHASE ENTC"/>
    <property type="match status" value="1"/>
</dbReference>
<dbReference type="GO" id="GO:0009697">
    <property type="term" value="P:salicylic acid biosynthetic process"/>
    <property type="evidence" value="ECO:0007669"/>
    <property type="project" value="TreeGrafter"/>
</dbReference>
<name>A0A7Y6C009_9BACL</name>
<dbReference type="EMBL" id="JABMCB010000190">
    <property type="protein sequence ID" value="NUU77300.1"/>
    <property type="molecule type" value="Genomic_DNA"/>
</dbReference>
<dbReference type="RefSeq" id="WP_175396946.1">
    <property type="nucleotide sequence ID" value="NZ_JABMCB010000190.1"/>
</dbReference>
<dbReference type="InterPro" id="IPR004561">
    <property type="entry name" value="IsoChor_synthase"/>
</dbReference>
<comment type="caution">
    <text evidence="7">The sequence shown here is derived from an EMBL/GenBank/DDBJ whole genome shotgun (WGS) entry which is preliminary data.</text>
</comment>
<dbReference type="InterPro" id="IPR015890">
    <property type="entry name" value="Chorismate_C"/>
</dbReference>
<proteinExistence type="inferred from homology"/>
<keyword evidence="8" id="KW-1185">Reference proteome</keyword>
<dbReference type="EC" id="5.4.4.2" evidence="3"/>
<dbReference type="SUPFAM" id="SSF56322">
    <property type="entry name" value="ADC synthase"/>
    <property type="match status" value="1"/>
</dbReference>
<evidence type="ECO:0000256" key="3">
    <source>
        <dbReference type="ARBA" id="ARBA00012824"/>
    </source>
</evidence>
<sequence>MSKADAVTATSALHLLEQYREGTSFFWSSPQHTLLAQGERMRFPVSAVQQQVISDSSGYSETLDYTDGAHVAGVSYVIDQVQKMIQEAQQSGVRKPIVVGAIPFDPNQSAPELFIPETVQWADPPSPAANGSYEKHPAATGCVIDEVPAAEVYQRSVGHVLKQMEQGELDKVVLSRQLHVTSEHMVNTHQLLRNLFRDNAHGYTFAVPMSKLTEMRSIITTNKRDLIEVNKEGNRTFIGASPELLVTRKGTMVKANPLAGSAARSDDPAEDRRRAEALLASPKDRYEHAVVIDAVAAAMRPLCKQLSVPAEPSLIQTSTMWHLSTEIHGELLDEGTSSLEVAFALHPTPAICGTPVQSAREAIGAQEPFDRELFTGMVGWCDCEGDGEWAVTIRCAEVDGNALKLFAGAGIVAGSTAEAELAETSAKFRTMLLAMGLESPVSRSKEE</sequence>
<evidence type="ECO:0000259" key="6">
    <source>
        <dbReference type="Pfam" id="PF00425"/>
    </source>
</evidence>
<evidence type="ECO:0000313" key="8">
    <source>
        <dbReference type="Proteomes" id="UP000526125"/>
    </source>
</evidence>
<keyword evidence="4" id="KW-0413">Isomerase</keyword>
<evidence type="ECO:0000256" key="1">
    <source>
        <dbReference type="ARBA" id="ARBA00000799"/>
    </source>
</evidence>
<protein>
    <recommendedName>
        <fullName evidence="3">isochorismate synthase</fullName>
        <ecNumber evidence="3">5.4.4.2</ecNumber>
    </recommendedName>
    <alternativeName>
        <fullName evidence="5">Isochorismate mutase</fullName>
    </alternativeName>
</protein>
<dbReference type="AlphaFoldDB" id="A0A7Y6C009"/>
<dbReference type="NCBIfam" id="TIGR00543">
    <property type="entry name" value="isochor_syn"/>
    <property type="match status" value="1"/>
</dbReference>
<gene>
    <name evidence="7" type="primary">dhbC</name>
    <name evidence="7" type="ORF">HP552_18955</name>
</gene>
<organism evidence="7 8">
    <name type="scientific">Paenibacillus xylanilyticus</name>
    <dbReference type="NCBI Taxonomy" id="248903"/>
    <lineage>
        <taxon>Bacteria</taxon>
        <taxon>Bacillati</taxon>
        <taxon>Bacillota</taxon>
        <taxon>Bacilli</taxon>
        <taxon>Bacillales</taxon>
        <taxon>Paenibacillaceae</taxon>
        <taxon>Paenibacillus</taxon>
    </lineage>
</organism>
<dbReference type="GO" id="GO:0008909">
    <property type="term" value="F:isochorismate synthase activity"/>
    <property type="evidence" value="ECO:0007669"/>
    <property type="project" value="UniProtKB-EC"/>
</dbReference>
<dbReference type="PANTHER" id="PTHR42839">
    <property type="entry name" value="ISOCHORISMATE SYNTHASE ENTC"/>
    <property type="match status" value="1"/>
</dbReference>
<dbReference type="InterPro" id="IPR005801">
    <property type="entry name" value="ADC_synthase"/>
</dbReference>
<dbReference type="NCBIfam" id="NF005380">
    <property type="entry name" value="PRK06923.1"/>
    <property type="match status" value="1"/>
</dbReference>
<dbReference type="Gene3D" id="3.60.120.10">
    <property type="entry name" value="Anthranilate synthase"/>
    <property type="match status" value="1"/>
</dbReference>
<dbReference type="Pfam" id="PF00425">
    <property type="entry name" value="Chorismate_bind"/>
    <property type="match status" value="1"/>
</dbReference>
<comment type="similarity">
    <text evidence="2">Belongs to the isochorismate synthase family.</text>
</comment>
<evidence type="ECO:0000313" key="7">
    <source>
        <dbReference type="EMBL" id="NUU77300.1"/>
    </source>
</evidence>
<comment type="catalytic activity">
    <reaction evidence="1">
        <text>chorismate = isochorismate</text>
        <dbReference type="Rhea" id="RHEA:18985"/>
        <dbReference type="ChEBI" id="CHEBI:29748"/>
        <dbReference type="ChEBI" id="CHEBI:29780"/>
        <dbReference type="EC" id="5.4.4.2"/>
    </reaction>
</comment>
<dbReference type="Proteomes" id="UP000526125">
    <property type="component" value="Unassembled WGS sequence"/>
</dbReference>
<feature type="domain" description="Chorismate-utilising enzyme C-terminal" evidence="6">
    <location>
        <begin position="151"/>
        <end position="427"/>
    </location>
</feature>
<evidence type="ECO:0000256" key="2">
    <source>
        <dbReference type="ARBA" id="ARBA00005297"/>
    </source>
</evidence>
<reference evidence="7 8" key="1">
    <citation type="submission" date="2020-05" db="EMBL/GenBank/DDBJ databases">
        <title>Genome Sequencing of Type Strains.</title>
        <authorList>
            <person name="Lemaire J.F."/>
            <person name="Inderbitzin P."/>
            <person name="Gregorio O.A."/>
            <person name="Collins S.B."/>
            <person name="Wespe N."/>
            <person name="Knight-Connoni V."/>
        </authorList>
    </citation>
    <scope>NUCLEOTIDE SEQUENCE [LARGE SCALE GENOMIC DNA]</scope>
    <source>
        <strain evidence="7 8">LMG 21957</strain>
    </source>
</reference>
<evidence type="ECO:0000256" key="5">
    <source>
        <dbReference type="ARBA" id="ARBA00041564"/>
    </source>
</evidence>
<accession>A0A7Y6C009</accession>
<evidence type="ECO:0000256" key="4">
    <source>
        <dbReference type="ARBA" id="ARBA00023235"/>
    </source>
</evidence>